<dbReference type="Gene3D" id="3.30.420.180">
    <property type="entry name" value="CobE/GbiG C-terminal domain"/>
    <property type="match status" value="1"/>
</dbReference>
<keyword evidence="2" id="KW-0489">Methyltransferase</keyword>
<dbReference type="GO" id="GO:0032259">
    <property type="term" value="P:methylation"/>
    <property type="evidence" value="ECO:0007669"/>
    <property type="project" value="UniProtKB-KW"/>
</dbReference>
<dbReference type="InterPro" id="IPR002750">
    <property type="entry name" value="CobE/GbiG_C"/>
</dbReference>
<dbReference type="InterPro" id="IPR036518">
    <property type="entry name" value="CobE/GbiG_C_sf"/>
</dbReference>
<dbReference type="RefSeq" id="WP_338276436.1">
    <property type="nucleotide sequence ID" value="NZ_AP027266.1"/>
</dbReference>
<keyword evidence="2" id="KW-0808">Transferase</keyword>
<sequence>MIVAGFGFRGAATPASLRDALDRTGRSQQVALIATATDKAATPTFRSLARELNLPAHGVDSALLAAQQTRTRSAASLAARGTDSMAEAAALAAAGPGARLIVARQVSTDGMATCALAERNDT</sequence>
<dbReference type="GO" id="GO:0008168">
    <property type="term" value="F:methyltransferase activity"/>
    <property type="evidence" value="ECO:0007669"/>
    <property type="project" value="UniProtKB-KW"/>
</dbReference>
<name>A0AA48HBE6_9RHOB</name>
<dbReference type="Pfam" id="PF01890">
    <property type="entry name" value="CbiG_C"/>
    <property type="match status" value="1"/>
</dbReference>
<accession>A0AA48HBE6</accession>
<evidence type="ECO:0000313" key="3">
    <source>
        <dbReference type="Proteomes" id="UP001337723"/>
    </source>
</evidence>
<reference evidence="2 3" key="1">
    <citation type="submission" date="2023-01" db="EMBL/GenBank/DDBJ databases">
        <title>Complete genome sequence of Roseicyclus marinus strain Dej080120_10.</title>
        <authorList>
            <person name="Ueki S."/>
            <person name="Maruyama F."/>
        </authorList>
    </citation>
    <scope>NUCLEOTIDE SEQUENCE [LARGE SCALE GENOMIC DNA]</scope>
    <source>
        <strain evidence="2 3">Dej080120_10</strain>
    </source>
</reference>
<proteinExistence type="predicted"/>
<gene>
    <name evidence="2" type="primary">cobE</name>
    <name evidence="2" type="ORF">MACH21_08770</name>
</gene>
<evidence type="ECO:0000313" key="2">
    <source>
        <dbReference type="EMBL" id="BDW84700.1"/>
    </source>
</evidence>
<dbReference type="Proteomes" id="UP001337723">
    <property type="component" value="Chromosome"/>
</dbReference>
<dbReference type="KEGG" id="rmai:MACH21_08770"/>
<protein>
    <submittedName>
        <fullName evidence="2">Precorrin methylase</fullName>
    </submittedName>
</protein>
<dbReference type="SUPFAM" id="SSF159664">
    <property type="entry name" value="CobE/GbiG C-terminal domain-like"/>
    <property type="match status" value="1"/>
</dbReference>
<keyword evidence="3" id="KW-1185">Reference proteome</keyword>
<evidence type="ECO:0000259" key="1">
    <source>
        <dbReference type="Pfam" id="PF01890"/>
    </source>
</evidence>
<dbReference type="GO" id="GO:0009236">
    <property type="term" value="P:cobalamin biosynthetic process"/>
    <property type="evidence" value="ECO:0007669"/>
    <property type="project" value="InterPro"/>
</dbReference>
<dbReference type="EMBL" id="AP027266">
    <property type="protein sequence ID" value="BDW84700.1"/>
    <property type="molecule type" value="Genomic_DNA"/>
</dbReference>
<dbReference type="AlphaFoldDB" id="A0AA48HBE6"/>
<organism evidence="2 3">
    <name type="scientific">Roseicyclus marinus</name>
    <dbReference type="NCBI Taxonomy" id="2161673"/>
    <lineage>
        <taxon>Bacteria</taxon>
        <taxon>Pseudomonadati</taxon>
        <taxon>Pseudomonadota</taxon>
        <taxon>Alphaproteobacteria</taxon>
        <taxon>Rhodobacterales</taxon>
        <taxon>Roseobacteraceae</taxon>
        <taxon>Roseicyclus</taxon>
    </lineage>
</organism>
<feature type="domain" description="CobE/GbiG C-terminal" evidence="1">
    <location>
        <begin position="2"/>
        <end position="117"/>
    </location>
</feature>